<evidence type="ECO:0000313" key="2">
    <source>
        <dbReference type="WBParaSite" id="nRc.2.0.1.t20321-RA"/>
    </source>
</evidence>
<dbReference type="WBParaSite" id="nRc.2.0.1.t20321-RA">
    <property type="protein sequence ID" value="nRc.2.0.1.t20321-RA"/>
    <property type="gene ID" value="nRc.2.0.1.g20321"/>
</dbReference>
<reference evidence="2" key="1">
    <citation type="submission" date="2022-11" db="UniProtKB">
        <authorList>
            <consortium name="WormBaseParasite"/>
        </authorList>
    </citation>
    <scope>IDENTIFICATION</scope>
</reference>
<keyword evidence="1" id="KW-1185">Reference proteome</keyword>
<sequence length="67" mass="7942">MLTKNGRGNHRTREFDGFWHLRDTEISQKVWILCRADSASHRFCVNHSYPPFSTIHHPHPLEVDFIV</sequence>
<dbReference type="AlphaFoldDB" id="A0A915J1I2"/>
<dbReference type="Proteomes" id="UP000887565">
    <property type="component" value="Unplaced"/>
</dbReference>
<accession>A0A915J1I2</accession>
<protein>
    <submittedName>
        <fullName evidence="2">Uncharacterized protein</fullName>
    </submittedName>
</protein>
<proteinExistence type="predicted"/>
<evidence type="ECO:0000313" key="1">
    <source>
        <dbReference type="Proteomes" id="UP000887565"/>
    </source>
</evidence>
<organism evidence="1 2">
    <name type="scientific">Romanomermis culicivorax</name>
    <name type="common">Nematode worm</name>
    <dbReference type="NCBI Taxonomy" id="13658"/>
    <lineage>
        <taxon>Eukaryota</taxon>
        <taxon>Metazoa</taxon>
        <taxon>Ecdysozoa</taxon>
        <taxon>Nematoda</taxon>
        <taxon>Enoplea</taxon>
        <taxon>Dorylaimia</taxon>
        <taxon>Mermithida</taxon>
        <taxon>Mermithoidea</taxon>
        <taxon>Mermithidae</taxon>
        <taxon>Romanomermis</taxon>
    </lineage>
</organism>
<name>A0A915J1I2_ROMCU</name>